<protein>
    <submittedName>
        <fullName evidence="1">Uncharacterized protein</fullName>
    </submittedName>
</protein>
<dbReference type="EMBL" id="CAKMMF010000013">
    <property type="protein sequence ID" value="CAH1207221.1"/>
    <property type="molecule type" value="Genomic_DNA"/>
</dbReference>
<dbReference type="Proteomes" id="UP000838686">
    <property type="component" value="Unassembled WGS sequence"/>
</dbReference>
<evidence type="ECO:0000313" key="2">
    <source>
        <dbReference type="Proteomes" id="UP000838686"/>
    </source>
</evidence>
<evidence type="ECO:0000313" key="1">
    <source>
        <dbReference type="EMBL" id="CAH1207221.1"/>
    </source>
</evidence>
<gene>
    <name evidence="1" type="ORF">PAECIP111893_02720</name>
</gene>
<name>A0ABM9CA82_9BACL</name>
<keyword evidence="2" id="KW-1185">Reference proteome</keyword>
<comment type="caution">
    <text evidence="1">The sequence shown here is derived from an EMBL/GenBank/DDBJ whole genome shotgun (WGS) entry which is preliminary data.</text>
</comment>
<organism evidence="1 2">
    <name type="scientific">Paenibacillus plantiphilus</name>
    <dbReference type="NCBI Taxonomy" id="2905650"/>
    <lineage>
        <taxon>Bacteria</taxon>
        <taxon>Bacillati</taxon>
        <taxon>Bacillota</taxon>
        <taxon>Bacilli</taxon>
        <taxon>Bacillales</taxon>
        <taxon>Paenibacillaceae</taxon>
        <taxon>Paenibacillus</taxon>
    </lineage>
</organism>
<dbReference type="RefSeq" id="WP_236343026.1">
    <property type="nucleotide sequence ID" value="NZ_CAKMMF010000013.1"/>
</dbReference>
<proteinExistence type="predicted"/>
<sequence>MEPLKLKKNEDKVLNDKSLKNRAKAAYDKNKIKWTLNIIFKLLKKLGKVPVVNKFMDYHKTHVKYLGIVLTAVVNMEPIDKEIEGITINLDDYTRQTEEVLSAIAELPKDPLEGMRNPVIILEIAEDPAAAKEYDAMLDAYQELVQTALNAITHCAQQGQDIERDTREHTKAIISKLNEIVVESAIDRVLIERNKTRVQFIQLDLMTRIQKIRGRAEDAKRIVEPLIVDVALISRINK</sequence>
<accession>A0ABM9CA82</accession>
<reference evidence="1" key="1">
    <citation type="submission" date="2022-01" db="EMBL/GenBank/DDBJ databases">
        <authorList>
            <person name="Criscuolo A."/>
        </authorList>
    </citation>
    <scope>NUCLEOTIDE SEQUENCE</scope>
    <source>
        <strain evidence="1">CIP111893</strain>
    </source>
</reference>